<dbReference type="InterPro" id="IPR036318">
    <property type="entry name" value="FAD-bd_PCMH-like_sf"/>
</dbReference>
<dbReference type="InterPro" id="IPR036683">
    <property type="entry name" value="CO_DH_flav_C_dom_sf"/>
</dbReference>
<name>A0A6J6FFD6_9ZZZZ</name>
<accession>A0A6J6FFD6</accession>
<reference evidence="5" key="1">
    <citation type="submission" date="2020-05" db="EMBL/GenBank/DDBJ databases">
        <authorList>
            <person name="Chiriac C."/>
            <person name="Salcher M."/>
            <person name="Ghai R."/>
            <person name="Kavagutti S V."/>
        </authorList>
    </citation>
    <scope>NUCLEOTIDE SEQUENCE</scope>
</reference>
<dbReference type="SUPFAM" id="SSF56176">
    <property type="entry name" value="FAD-binding/transporter-associated domain-like"/>
    <property type="match status" value="1"/>
</dbReference>
<evidence type="ECO:0000313" key="5">
    <source>
        <dbReference type="EMBL" id="CAB4587340.1"/>
    </source>
</evidence>
<dbReference type="Gene3D" id="3.30.390.50">
    <property type="entry name" value="CO dehydrogenase flavoprotein, C-terminal domain"/>
    <property type="match status" value="1"/>
</dbReference>
<dbReference type="InterPro" id="IPR016169">
    <property type="entry name" value="FAD-bd_PCMH_sub2"/>
</dbReference>
<sequence>MLIASTLDDALAAVAAGARPIAGGSDLVVGARHGKAPLPASLVAIDRIAELQTVTETADGGLVLGAGVSHHVIETHPVITGHFSGLADASALVGSPSTRHVGTIGGNVMNGSPAMDTGAPLVVLGATVELRSTTGTRTVSIGDLWTGPGRTAAAPDELCVAVHLPAPPPRSGSAYVRLEYRRAMEIAVVGAAAAVTLDADGDVASISVALSAVAPTILAVSGLTGLAGRSVADVAAAAAEAAAEQARPISDLRASDRYRRHTVGVMARRAVEAAARRAAGETIAVPVNRALGIGAVAATPGAPS</sequence>
<dbReference type="InterPro" id="IPR051312">
    <property type="entry name" value="Diverse_Substr_Oxidored"/>
</dbReference>
<dbReference type="PANTHER" id="PTHR42659:SF2">
    <property type="entry name" value="XANTHINE DEHYDROGENASE SUBUNIT C-RELATED"/>
    <property type="match status" value="1"/>
</dbReference>
<feature type="domain" description="FAD-binding PCMH-type" evidence="4">
    <location>
        <begin position="1"/>
        <end position="169"/>
    </location>
</feature>
<dbReference type="Gene3D" id="3.30.465.10">
    <property type="match status" value="1"/>
</dbReference>
<protein>
    <submittedName>
        <fullName evidence="5">Unannotated protein</fullName>
    </submittedName>
</protein>
<evidence type="ECO:0000259" key="4">
    <source>
        <dbReference type="PROSITE" id="PS51387"/>
    </source>
</evidence>
<dbReference type="InterPro" id="IPR005107">
    <property type="entry name" value="CO_DH_flav_C"/>
</dbReference>
<dbReference type="InterPro" id="IPR002346">
    <property type="entry name" value="Mopterin_DH_FAD-bd"/>
</dbReference>
<evidence type="ECO:0000256" key="2">
    <source>
        <dbReference type="ARBA" id="ARBA00022827"/>
    </source>
</evidence>
<keyword evidence="1" id="KW-0285">Flavoprotein</keyword>
<keyword evidence="2" id="KW-0274">FAD</keyword>
<gene>
    <name evidence="5" type="ORF">UFOPK1493_03520</name>
</gene>
<dbReference type="PROSITE" id="PS51387">
    <property type="entry name" value="FAD_PCMH"/>
    <property type="match status" value="1"/>
</dbReference>
<dbReference type="Pfam" id="PF03450">
    <property type="entry name" value="CO_deh_flav_C"/>
    <property type="match status" value="1"/>
</dbReference>
<proteinExistence type="predicted"/>
<evidence type="ECO:0000256" key="3">
    <source>
        <dbReference type="ARBA" id="ARBA00023002"/>
    </source>
</evidence>
<dbReference type="AlphaFoldDB" id="A0A6J6FFD6"/>
<dbReference type="InterPro" id="IPR016166">
    <property type="entry name" value="FAD-bd_PCMH"/>
</dbReference>
<dbReference type="SMART" id="SM01092">
    <property type="entry name" value="CO_deh_flav_C"/>
    <property type="match status" value="1"/>
</dbReference>
<organism evidence="5">
    <name type="scientific">freshwater metagenome</name>
    <dbReference type="NCBI Taxonomy" id="449393"/>
    <lineage>
        <taxon>unclassified sequences</taxon>
        <taxon>metagenomes</taxon>
        <taxon>ecological metagenomes</taxon>
    </lineage>
</organism>
<dbReference type="GO" id="GO:0071949">
    <property type="term" value="F:FAD binding"/>
    <property type="evidence" value="ECO:0007669"/>
    <property type="project" value="InterPro"/>
</dbReference>
<keyword evidence="3" id="KW-0560">Oxidoreductase</keyword>
<evidence type="ECO:0000256" key="1">
    <source>
        <dbReference type="ARBA" id="ARBA00022630"/>
    </source>
</evidence>
<dbReference type="GO" id="GO:0016491">
    <property type="term" value="F:oxidoreductase activity"/>
    <property type="evidence" value="ECO:0007669"/>
    <property type="project" value="UniProtKB-KW"/>
</dbReference>
<dbReference type="SUPFAM" id="SSF55447">
    <property type="entry name" value="CO dehydrogenase flavoprotein C-terminal domain-like"/>
    <property type="match status" value="1"/>
</dbReference>
<dbReference type="PANTHER" id="PTHR42659">
    <property type="entry name" value="XANTHINE DEHYDROGENASE SUBUNIT C-RELATED"/>
    <property type="match status" value="1"/>
</dbReference>
<dbReference type="EMBL" id="CAEZSR010000200">
    <property type="protein sequence ID" value="CAB4587340.1"/>
    <property type="molecule type" value="Genomic_DNA"/>
</dbReference>
<dbReference type="Pfam" id="PF00941">
    <property type="entry name" value="FAD_binding_5"/>
    <property type="match status" value="1"/>
</dbReference>